<organism evidence="2 3">
    <name type="scientific">Frigoriflavimonas asaccharolytica</name>
    <dbReference type="NCBI Taxonomy" id="2735899"/>
    <lineage>
        <taxon>Bacteria</taxon>
        <taxon>Pseudomonadati</taxon>
        <taxon>Bacteroidota</taxon>
        <taxon>Flavobacteriia</taxon>
        <taxon>Flavobacteriales</taxon>
        <taxon>Weeksellaceae</taxon>
        <taxon>Frigoriflavimonas</taxon>
    </lineage>
</organism>
<feature type="signal peptide" evidence="1">
    <location>
        <begin position="1"/>
        <end position="22"/>
    </location>
</feature>
<evidence type="ECO:0008006" key="4">
    <source>
        <dbReference type="Google" id="ProtNLM"/>
    </source>
</evidence>
<feature type="chain" id="PRO_5035195464" description="Pyruvate decarboxylase" evidence="1">
    <location>
        <begin position="23"/>
        <end position="182"/>
    </location>
</feature>
<gene>
    <name evidence="2" type="ORF">HNQ03_001680</name>
</gene>
<sequence>MNKTFSPIFLLLLFVSFHACNAQNLETQSYTSKTKNTIIFFNPEIEPAVEEIKQATNDAFFTSVSDHFGGVNAKMLKMEMPIKFDSIDIKDIKDACKYNNAKFAVVPKIKFFKIGLGKYVFSSQVVVSMKLYNEAGEFLSENSYDTFRKKARILGSAENSVKIGTKGAVKLILKDWRKIKNE</sequence>
<comment type="caution">
    <text evidence="2">The sequence shown here is derived from an EMBL/GenBank/DDBJ whole genome shotgun (WGS) entry which is preliminary data.</text>
</comment>
<name>A0A8J8G7I3_9FLAO</name>
<keyword evidence="3" id="KW-1185">Reference proteome</keyword>
<evidence type="ECO:0000313" key="3">
    <source>
        <dbReference type="Proteomes" id="UP000610746"/>
    </source>
</evidence>
<proteinExistence type="predicted"/>
<evidence type="ECO:0000313" key="2">
    <source>
        <dbReference type="EMBL" id="NRS92603.1"/>
    </source>
</evidence>
<dbReference type="Proteomes" id="UP000610746">
    <property type="component" value="Unassembled WGS sequence"/>
</dbReference>
<protein>
    <recommendedName>
        <fullName evidence="4">Pyruvate decarboxylase</fullName>
    </recommendedName>
</protein>
<evidence type="ECO:0000256" key="1">
    <source>
        <dbReference type="SAM" id="SignalP"/>
    </source>
</evidence>
<dbReference type="EMBL" id="JABSNO010000010">
    <property type="protein sequence ID" value="NRS92603.1"/>
    <property type="molecule type" value="Genomic_DNA"/>
</dbReference>
<accession>A0A8J8G7I3</accession>
<reference evidence="2" key="1">
    <citation type="submission" date="2020-05" db="EMBL/GenBank/DDBJ databases">
        <title>Genomic Encyclopedia of Type Strains, Phase IV (KMG-V): Genome sequencing to study the core and pangenomes of soil and plant-associated prokaryotes.</title>
        <authorList>
            <person name="Whitman W."/>
        </authorList>
    </citation>
    <scope>NUCLEOTIDE SEQUENCE</scope>
    <source>
        <strain evidence="2">16F</strain>
    </source>
</reference>
<keyword evidence="1" id="KW-0732">Signal</keyword>
<dbReference type="RefSeq" id="WP_173779192.1">
    <property type="nucleotide sequence ID" value="NZ_JABSNO010000010.1"/>
</dbReference>
<dbReference type="AlphaFoldDB" id="A0A8J8G7I3"/>